<dbReference type="OrthoDB" id="6343597at2759"/>
<dbReference type="Proteomes" id="UP000076858">
    <property type="component" value="Unassembled WGS sequence"/>
</dbReference>
<dbReference type="AlphaFoldDB" id="A0A168EMW8"/>
<protein>
    <submittedName>
        <fullName evidence="2">Cc8L18.2-like protein</fullName>
    </submittedName>
</protein>
<comment type="caution">
    <text evidence="2">The sequence shown here is derived from an EMBL/GenBank/DDBJ whole genome shotgun (WGS) entry which is preliminary data.</text>
</comment>
<feature type="non-terminal residue" evidence="2">
    <location>
        <position position="1"/>
    </location>
</feature>
<feature type="signal peptide" evidence="1">
    <location>
        <begin position="1"/>
        <end position="20"/>
    </location>
</feature>
<evidence type="ECO:0000313" key="3">
    <source>
        <dbReference type="Proteomes" id="UP000076858"/>
    </source>
</evidence>
<accession>A0A168EMW8</accession>
<sequence>TIYNASGIISLLTLAPSSWSQQTCADYFSVSISQVKRSHILKKEKGIPSVPDKKIGRKISLDEIEIVQDFYLSDDYSRIMPGMKDNVSVRQTEGDKKVKIQKRLLLINIDELFFKSKEYCLNQLCMKGCGKSKFFELRPKHVIEVGAAGIYNVCVWEKH</sequence>
<reference evidence="2 3" key="1">
    <citation type="submission" date="2016-03" db="EMBL/GenBank/DDBJ databases">
        <title>EvidentialGene: Evidence-directed Construction of Genes on Genomes.</title>
        <authorList>
            <person name="Gilbert D.G."/>
            <person name="Choi J.-H."/>
            <person name="Mockaitis K."/>
            <person name="Colbourne J."/>
            <person name="Pfrender M."/>
        </authorList>
    </citation>
    <scope>NUCLEOTIDE SEQUENCE [LARGE SCALE GENOMIC DNA]</scope>
    <source>
        <strain evidence="2 3">Xinb3</strain>
        <tissue evidence="2">Complete organism</tissue>
    </source>
</reference>
<dbReference type="PANTHER" id="PTHR46601:SF1">
    <property type="entry name" value="ADF-H DOMAIN-CONTAINING PROTEIN"/>
    <property type="match status" value="1"/>
</dbReference>
<dbReference type="EMBL" id="LRGB01011273">
    <property type="protein sequence ID" value="KZS00208.1"/>
    <property type="molecule type" value="Genomic_DNA"/>
</dbReference>
<dbReference type="PANTHER" id="PTHR46601">
    <property type="entry name" value="ULP_PROTEASE DOMAIN-CONTAINING PROTEIN"/>
    <property type="match status" value="1"/>
</dbReference>
<keyword evidence="1" id="KW-0732">Signal</keyword>
<keyword evidence="3" id="KW-1185">Reference proteome</keyword>
<proteinExistence type="predicted"/>
<gene>
    <name evidence="2" type="ORF">APZ42_003594</name>
</gene>
<evidence type="ECO:0000313" key="2">
    <source>
        <dbReference type="EMBL" id="KZS00208.1"/>
    </source>
</evidence>
<feature type="chain" id="PRO_5007896546" evidence="1">
    <location>
        <begin position="21"/>
        <end position="159"/>
    </location>
</feature>
<name>A0A168EMW8_9CRUS</name>
<dbReference type="STRING" id="35525.A0A168EMW8"/>
<evidence type="ECO:0000256" key="1">
    <source>
        <dbReference type="SAM" id="SignalP"/>
    </source>
</evidence>
<organism evidence="2 3">
    <name type="scientific">Daphnia magna</name>
    <dbReference type="NCBI Taxonomy" id="35525"/>
    <lineage>
        <taxon>Eukaryota</taxon>
        <taxon>Metazoa</taxon>
        <taxon>Ecdysozoa</taxon>
        <taxon>Arthropoda</taxon>
        <taxon>Crustacea</taxon>
        <taxon>Branchiopoda</taxon>
        <taxon>Diplostraca</taxon>
        <taxon>Cladocera</taxon>
        <taxon>Anomopoda</taxon>
        <taxon>Daphniidae</taxon>
        <taxon>Daphnia</taxon>
    </lineage>
</organism>